<comment type="caution">
    <text evidence="8">The sequence shown here is derived from an EMBL/GenBank/DDBJ whole genome shotgun (WGS) entry which is preliminary data.</text>
</comment>
<dbReference type="EMBL" id="JBHGVX010000002">
    <property type="protein sequence ID" value="KAL1799023.1"/>
    <property type="molecule type" value="Genomic_DNA"/>
</dbReference>
<name>A0ABR3URC1_9PLEO</name>
<evidence type="ECO:0000256" key="4">
    <source>
        <dbReference type="ARBA" id="ARBA00023136"/>
    </source>
</evidence>
<reference evidence="8 9" key="1">
    <citation type="submission" date="2024-09" db="EMBL/GenBank/DDBJ databases">
        <title>T2T genomes of carrot and Alternaria dauci and their utility for understanding host-pathogen interaction during carrot leaf blight disease.</title>
        <authorList>
            <person name="Liu W."/>
            <person name="Xu S."/>
            <person name="Ou C."/>
            <person name="Liu X."/>
            <person name="Zhuang F."/>
            <person name="Deng X.W."/>
        </authorList>
    </citation>
    <scope>NUCLEOTIDE SEQUENCE [LARGE SCALE GENOMIC DNA]</scope>
    <source>
        <strain evidence="8 9">A2016</strain>
    </source>
</reference>
<comment type="similarity">
    <text evidence="5">Belongs to the SAT4 family.</text>
</comment>
<dbReference type="RefSeq" id="XP_069309607.1">
    <property type="nucleotide sequence ID" value="XM_069449871.1"/>
</dbReference>
<evidence type="ECO:0000256" key="6">
    <source>
        <dbReference type="SAM" id="Phobius"/>
    </source>
</evidence>
<feature type="transmembrane region" description="Helical" evidence="6">
    <location>
        <begin position="131"/>
        <end position="151"/>
    </location>
</feature>
<evidence type="ECO:0000259" key="7">
    <source>
        <dbReference type="Pfam" id="PF20684"/>
    </source>
</evidence>
<evidence type="ECO:0000313" key="9">
    <source>
        <dbReference type="Proteomes" id="UP001578633"/>
    </source>
</evidence>
<protein>
    <recommendedName>
        <fullName evidence="7">Rhodopsin domain-containing protein</fullName>
    </recommendedName>
</protein>
<dbReference type="GeneID" id="96083382"/>
<dbReference type="InterPro" id="IPR052337">
    <property type="entry name" value="SAT4-like"/>
</dbReference>
<comment type="subcellular location">
    <subcellularLocation>
        <location evidence="1">Membrane</location>
        <topology evidence="1">Multi-pass membrane protein</topology>
    </subcellularLocation>
</comment>
<feature type="transmembrane region" description="Helical" evidence="6">
    <location>
        <begin position="211"/>
        <end position="235"/>
    </location>
</feature>
<dbReference type="Proteomes" id="UP001578633">
    <property type="component" value="Chromosome 2"/>
</dbReference>
<proteinExistence type="inferred from homology"/>
<feature type="domain" description="Rhodopsin" evidence="7">
    <location>
        <begin position="36"/>
        <end position="276"/>
    </location>
</feature>
<keyword evidence="4 6" id="KW-0472">Membrane</keyword>
<dbReference type="PANTHER" id="PTHR33048:SF129">
    <property type="entry name" value="INTEGRAL MEMBRANE PROTEIN-RELATED"/>
    <property type="match status" value="1"/>
</dbReference>
<feature type="transmembrane region" description="Helical" evidence="6">
    <location>
        <begin position="179"/>
        <end position="199"/>
    </location>
</feature>
<accession>A0ABR3URC1</accession>
<evidence type="ECO:0000256" key="1">
    <source>
        <dbReference type="ARBA" id="ARBA00004141"/>
    </source>
</evidence>
<dbReference type="Pfam" id="PF20684">
    <property type="entry name" value="Fung_rhodopsin"/>
    <property type="match status" value="1"/>
</dbReference>
<dbReference type="PANTHER" id="PTHR33048">
    <property type="entry name" value="PTH11-LIKE INTEGRAL MEMBRANE PROTEIN (AFU_ORTHOLOGUE AFUA_5G11245)"/>
    <property type="match status" value="1"/>
</dbReference>
<keyword evidence="2 6" id="KW-0812">Transmembrane</keyword>
<dbReference type="InterPro" id="IPR049326">
    <property type="entry name" value="Rhodopsin_dom_fungi"/>
</dbReference>
<feature type="transmembrane region" description="Helical" evidence="6">
    <location>
        <begin position="97"/>
        <end position="119"/>
    </location>
</feature>
<organism evidence="8 9">
    <name type="scientific">Alternaria dauci</name>
    <dbReference type="NCBI Taxonomy" id="48095"/>
    <lineage>
        <taxon>Eukaryota</taxon>
        <taxon>Fungi</taxon>
        <taxon>Dikarya</taxon>
        <taxon>Ascomycota</taxon>
        <taxon>Pezizomycotina</taxon>
        <taxon>Dothideomycetes</taxon>
        <taxon>Pleosporomycetidae</taxon>
        <taxon>Pleosporales</taxon>
        <taxon>Pleosporineae</taxon>
        <taxon>Pleosporaceae</taxon>
        <taxon>Alternaria</taxon>
        <taxon>Alternaria sect. Porri</taxon>
    </lineage>
</organism>
<evidence type="ECO:0000313" key="8">
    <source>
        <dbReference type="EMBL" id="KAL1799023.1"/>
    </source>
</evidence>
<feature type="transmembrane region" description="Helical" evidence="6">
    <location>
        <begin position="52"/>
        <end position="77"/>
    </location>
</feature>
<evidence type="ECO:0000256" key="2">
    <source>
        <dbReference type="ARBA" id="ARBA00022692"/>
    </source>
</evidence>
<feature type="transmembrane region" description="Helical" evidence="6">
    <location>
        <begin position="20"/>
        <end position="40"/>
    </location>
</feature>
<keyword evidence="3 6" id="KW-1133">Transmembrane helix</keyword>
<evidence type="ECO:0000256" key="5">
    <source>
        <dbReference type="ARBA" id="ARBA00038359"/>
    </source>
</evidence>
<sequence length="315" mass="35346">MEASQQPPAGGDASNATPGLVGVSCLLAIAIIVYGVRMYTRIRPVFKLGAPDYLVSAALLCELGALFNLFTAISLGFGHPEYYLVPDTMVQIRKHLYALGFLGFWASSLARMSIGFMLLRFEASKTWRVVLKILIFTQLCLPISLCVIALVQCRPIRAMWEYVPDAVCWSLPRTQTFGYINSAIGMLSDIVFAALPIYFVWSLHRPVLERILISTLMALGLLAATAEVCIIYHSYLWNPRESTIRDWMPLFWWYRVEEIGLIFAACTPFLKPLVERVLGRFGTSRFRFVTMELGSVQSSQVSKQETVTKTGSFKS</sequence>
<keyword evidence="9" id="KW-1185">Reference proteome</keyword>
<evidence type="ECO:0000256" key="3">
    <source>
        <dbReference type="ARBA" id="ARBA00022989"/>
    </source>
</evidence>
<gene>
    <name evidence="8" type="ORF">ACET3X_003060</name>
</gene>